<dbReference type="EMBL" id="JADNYJ010000508">
    <property type="protein sequence ID" value="KAF8869006.1"/>
    <property type="molecule type" value="Genomic_DNA"/>
</dbReference>
<feature type="compositionally biased region" description="Polar residues" evidence="1">
    <location>
        <begin position="230"/>
        <end position="244"/>
    </location>
</feature>
<gene>
    <name evidence="2" type="ORF">CPB84DRAFT_1755510</name>
</gene>
<evidence type="ECO:0000256" key="1">
    <source>
        <dbReference type="SAM" id="MobiDB-lite"/>
    </source>
</evidence>
<comment type="caution">
    <text evidence="2">The sequence shown here is derived from an EMBL/GenBank/DDBJ whole genome shotgun (WGS) entry which is preliminary data.</text>
</comment>
<evidence type="ECO:0000313" key="2">
    <source>
        <dbReference type="EMBL" id="KAF8869006.1"/>
    </source>
</evidence>
<accession>A0A9P5N6M1</accession>
<evidence type="ECO:0000313" key="3">
    <source>
        <dbReference type="Proteomes" id="UP000724874"/>
    </source>
</evidence>
<keyword evidence="3" id="KW-1185">Reference proteome</keyword>
<reference evidence="2" key="1">
    <citation type="submission" date="2020-11" db="EMBL/GenBank/DDBJ databases">
        <authorList>
            <consortium name="DOE Joint Genome Institute"/>
            <person name="Ahrendt S."/>
            <person name="Riley R."/>
            <person name="Andreopoulos W."/>
            <person name="LaButti K."/>
            <person name="Pangilinan J."/>
            <person name="Ruiz-duenas F.J."/>
            <person name="Barrasa J.M."/>
            <person name="Sanchez-Garcia M."/>
            <person name="Camarero S."/>
            <person name="Miyauchi S."/>
            <person name="Serrano A."/>
            <person name="Linde D."/>
            <person name="Babiker R."/>
            <person name="Drula E."/>
            <person name="Ayuso-Fernandez I."/>
            <person name="Pacheco R."/>
            <person name="Padilla G."/>
            <person name="Ferreira P."/>
            <person name="Barriuso J."/>
            <person name="Kellner H."/>
            <person name="Castanera R."/>
            <person name="Alfaro M."/>
            <person name="Ramirez L."/>
            <person name="Pisabarro A.G."/>
            <person name="Kuo A."/>
            <person name="Tritt A."/>
            <person name="Lipzen A."/>
            <person name="He G."/>
            <person name="Yan M."/>
            <person name="Ng V."/>
            <person name="Cullen D."/>
            <person name="Martin F."/>
            <person name="Rosso M.-N."/>
            <person name="Henrissat B."/>
            <person name="Hibbett D."/>
            <person name="Martinez A.T."/>
            <person name="Grigoriev I.V."/>
        </authorList>
    </citation>
    <scope>NUCLEOTIDE SEQUENCE</scope>
    <source>
        <strain evidence="2">AH 44721</strain>
    </source>
</reference>
<sequence>MHRKYRLSEVIGTTTNASSTEVSFELQEYTSDDEGYGFPTARNENDKWQKLSLRMHPLDNTIIVNKGAARRGRRSNFRNNVFGPRALIKILGTSCIKGRTGNGLRKEAGLGTWRKFRGFNRGAEGLEVKLFKAEVDPGISKSEGCTCTVVEGPISIEGKTRPVASHRVAHPPHSTDGMIQKQKASTVQFSINNASIASQKWGVKPCNEQQVVDSSTTPYLASLPINSDSARFATHSDNPNQPNPLLTRGPR</sequence>
<feature type="region of interest" description="Disordered" evidence="1">
    <location>
        <begin position="230"/>
        <end position="251"/>
    </location>
</feature>
<dbReference type="AlphaFoldDB" id="A0A9P5N6M1"/>
<dbReference type="Proteomes" id="UP000724874">
    <property type="component" value="Unassembled WGS sequence"/>
</dbReference>
<organism evidence="2 3">
    <name type="scientific">Gymnopilus junonius</name>
    <name type="common">Spectacular rustgill mushroom</name>
    <name type="synonym">Gymnopilus spectabilis subsp. junonius</name>
    <dbReference type="NCBI Taxonomy" id="109634"/>
    <lineage>
        <taxon>Eukaryota</taxon>
        <taxon>Fungi</taxon>
        <taxon>Dikarya</taxon>
        <taxon>Basidiomycota</taxon>
        <taxon>Agaricomycotina</taxon>
        <taxon>Agaricomycetes</taxon>
        <taxon>Agaricomycetidae</taxon>
        <taxon>Agaricales</taxon>
        <taxon>Agaricineae</taxon>
        <taxon>Hymenogastraceae</taxon>
        <taxon>Gymnopilus</taxon>
    </lineage>
</organism>
<name>A0A9P5N6M1_GYMJU</name>
<protein>
    <submittedName>
        <fullName evidence="2">Uncharacterized protein</fullName>
    </submittedName>
</protein>
<proteinExistence type="predicted"/>